<name>A0AAV6VZY5_9ARAC</name>
<evidence type="ECO:0000259" key="9">
    <source>
        <dbReference type="PROSITE" id="PS50125"/>
    </source>
</evidence>
<feature type="region of interest" description="Disordered" evidence="8">
    <location>
        <begin position="71"/>
        <end position="90"/>
    </location>
</feature>
<evidence type="ECO:0000256" key="7">
    <source>
        <dbReference type="ARBA" id="ARBA00023239"/>
    </source>
</evidence>
<evidence type="ECO:0000313" key="11">
    <source>
        <dbReference type="Proteomes" id="UP000827092"/>
    </source>
</evidence>
<evidence type="ECO:0000256" key="5">
    <source>
        <dbReference type="ARBA" id="ARBA00023136"/>
    </source>
</evidence>
<dbReference type="Pfam" id="PF00211">
    <property type="entry name" value="Guanylate_cyc"/>
    <property type="match status" value="1"/>
</dbReference>
<comment type="caution">
    <text evidence="10">The sequence shown here is derived from an EMBL/GenBank/DDBJ whole genome shotgun (WGS) entry which is preliminary data.</text>
</comment>
<dbReference type="GO" id="GO:0035556">
    <property type="term" value="P:intracellular signal transduction"/>
    <property type="evidence" value="ECO:0007669"/>
    <property type="project" value="InterPro"/>
</dbReference>
<proteinExistence type="predicted"/>
<dbReference type="Gene3D" id="3.30.70.1230">
    <property type="entry name" value="Nucleotide cyclase"/>
    <property type="match status" value="1"/>
</dbReference>
<reference evidence="10 11" key="1">
    <citation type="journal article" date="2022" name="Nat. Ecol. Evol.">
        <title>A masculinizing supergene underlies an exaggerated male reproductive morph in a spider.</title>
        <authorList>
            <person name="Hendrickx F."/>
            <person name="De Corte Z."/>
            <person name="Sonet G."/>
            <person name="Van Belleghem S.M."/>
            <person name="Kostlbacher S."/>
            <person name="Vangestel C."/>
        </authorList>
    </citation>
    <scope>NUCLEOTIDE SEQUENCE [LARGE SCALE GENOMIC DNA]</scope>
    <source>
        <strain evidence="10">W744_W776</strain>
    </source>
</reference>
<dbReference type="PANTHER" id="PTHR11920">
    <property type="entry name" value="GUANYLYL CYCLASE"/>
    <property type="match status" value="1"/>
</dbReference>
<keyword evidence="11" id="KW-1185">Reference proteome</keyword>
<evidence type="ECO:0000256" key="8">
    <source>
        <dbReference type="SAM" id="MobiDB-lite"/>
    </source>
</evidence>
<keyword evidence="6" id="KW-0325">Glycoprotein</keyword>
<keyword evidence="4" id="KW-1133">Transmembrane helix</keyword>
<evidence type="ECO:0000256" key="1">
    <source>
        <dbReference type="ARBA" id="ARBA00004370"/>
    </source>
</evidence>
<dbReference type="GO" id="GO:0004016">
    <property type="term" value="F:adenylate cyclase activity"/>
    <property type="evidence" value="ECO:0007669"/>
    <property type="project" value="TreeGrafter"/>
</dbReference>
<feature type="compositionally biased region" description="Basic residues" evidence="8">
    <location>
        <begin position="78"/>
        <end position="90"/>
    </location>
</feature>
<keyword evidence="3" id="KW-0547">Nucleotide-binding</keyword>
<dbReference type="GO" id="GO:0004383">
    <property type="term" value="F:guanylate cyclase activity"/>
    <property type="evidence" value="ECO:0007669"/>
    <property type="project" value="TreeGrafter"/>
</dbReference>
<keyword evidence="5" id="KW-0472">Membrane</keyword>
<dbReference type="EMBL" id="JAFNEN010000007">
    <property type="protein sequence ID" value="KAG8201258.1"/>
    <property type="molecule type" value="Genomic_DNA"/>
</dbReference>
<evidence type="ECO:0000256" key="2">
    <source>
        <dbReference type="ARBA" id="ARBA00022692"/>
    </source>
</evidence>
<dbReference type="PANTHER" id="PTHR11920:SF335">
    <property type="entry name" value="GUANYLATE CYCLASE"/>
    <property type="match status" value="1"/>
</dbReference>
<dbReference type="InterPro" id="IPR050401">
    <property type="entry name" value="Cyclic_nucleotide_synthase"/>
</dbReference>
<gene>
    <name evidence="10" type="ORF">JTE90_019896</name>
</gene>
<dbReference type="InterPro" id="IPR001054">
    <property type="entry name" value="A/G_cyclase"/>
</dbReference>
<dbReference type="GO" id="GO:0000166">
    <property type="term" value="F:nucleotide binding"/>
    <property type="evidence" value="ECO:0007669"/>
    <property type="project" value="UniProtKB-KW"/>
</dbReference>
<dbReference type="AlphaFoldDB" id="A0AAV6VZY5"/>
<dbReference type="GO" id="GO:0001653">
    <property type="term" value="F:peptide receptor activity"/>
    <property type="evidence" value="ECO:0007669"/>
    <property type="project" value="TreeGrafter"/>
</dbReference>
<dbReference type="PROSITE" id="PS50125">
    <property type="entry name" value="GUANYLATE_CYCLASE_2"/>
    <property type="match status" value="1"/>
</dbReference>
<organism evidence="10 11">
    <name type="scientific">Oedothorax gibbosus</name>
    <dbReference type="NCBI Taxonomy" id="931172"/>
    <lineage>
        <taxon>Eukaryota</taxon>
        <taxon>Metazoa</taxon>
        <taxon>Ecdysozoa</taxon>
        <taxon>Arthropoda</taxon>
        <taxon>Chelicerata</taxon>
        <taxon>Arachnida</taxon>
        <taxon>Araneae</taxon>
        <taxon>Araneomorphae</taxon>
        <taxon>Entelegynae</taxon>
        <taxon>Araneoidea</taxon>
        <taxon>Linyphiidae</taxon>
        <taxon>Erigoninae</taxon>
        <taxon>Oedothorax</taxon>
    </lineage>
</organism>
<dbReference type="Proteomes" id="UP000827092">
    <property type="component" value="Unassembled WGS sequence"/>
</dbReference>
<dbReference type="CDD" id="cd07302">
    <property type="entry name" value="CHD"/>
    <property type="match status" value="1"/>
</dbReference>
<evidence type="ECO:0000256" key="4">
    <source>
        <dbReference type="ARBA" id="ARBA00022989"/>
    </source>
</evidence>
<accession>A0AAV6VZY5</accession>
<keyword evidence="2" id="KW-0812">Transmembrane</keyword>
<evidence type="ECO:0000256" key="6">
    <source>
        <dbReference type="ARBA" id="ARBA00023180"/>
    </source>
</evidence>
<dbReference type="SUPFAM" id="SSF55073">
    <property type="entry name" value="Nucleotide cyclase"/>
    <property type="match status" value="1"/>
</dbReference>
<dbReference type="GO" id="GO:0005886">
    <property type="term" value="C:plasma membrane"/>
    <property type="evidence" value="ECO:0007669"/>
    <property type="project" value="TreeGrafter"/>
</dbReference>
<feature type="domain" description="Guanylate cyclase" evidence="9">
    <location>
        <begin position="1"/>
        <end position="18"/>
    </location>
</feature>
<keyword evidence="7" id="KW-0456">Lyase</keyword>
<dbReference type="InterPro" id="IPR029787">
    <property type="entry name" value="Nucleotide_cyclase"/>
</dbReference>
<evidence type="ECO:0000256" key="3">
    <source>
        <dbReference type="ARBA" id="ARBA00022741"/>
    </source>
</evidence>
<dbReference type="GO" id="GO:0007168">
    <property type="term" value="P:receptor guanylyl cyclase signaling pathway"/>
    <property type="evidence" value="ECO:0007669"/>
    <property type="project" value="TreeGrafter"/>
</dbReference>
<protein>
    <recommendedName>
        <fullName evidence="9">Guanylate cyclase domain-containing protein</fullName>
    </recommendedName>
</protein>
<sequence>MPRYCLFGDTINTASRMESTGEPLKIHVSPETKVALDYFGIFKLEPREQIEVKGKGKMQTYWLISEIETSRVTPSPAVHKRPKDKVKRKR</sequence>
<comment type="subcellular location">
    <subcellularLocation>
        <location evidence="1">Membrane</location>
    </subcellularLocation>
</comment>
<evidence type="ECO:0000313" key="10">
    <source>
        <dbReference type="EMBL" id="KAG8201258.1"/>
    </source>
</evidence>